<reference evidence="1 2" key="1">
    <citation type="submission" date="2023-05" db="EMBL/GenBank/DDBJ databases">
        <title>Xanthomonas rydalmerenesis sp. nov., a novel Xanthomonas species isolated from Fragaria x ananassa.</title>
        <authorList>
            <person name="McKnight D.J.E."/>
            <person name="Wong-Bajracharya J."/>
            <person name="Okoh E.B."/>
            <person name="Snijders F."/>
            <person name="Lidbetter F."/>
            <person name="Webster J."/>
            <person name="Djordjevic S.P."/>
            <person name="Bogema D.R."/>
            <person name="Chapman T.A."/>
        </authorList>
    </citation>
    <scope>NUCLEOTIDE SEQUENCE [LARGE SCALE GENOMIC DNA]</scope>
    <source>
        <strain evidence="1 2">DAR34883</strain>
    </source>
</reference>
<dbReference type="RefSeq" id="WP_317844396.1">
    <property type="nucleotide sequence ID" value="NZ_CP126170.1"/>
</dbReference>
<evidence type="ECO:0000313" key="2">
    <source>
        <dbReference type="Proteomes" id="UP001302020"/>
    </source>
</evidence>
<sequence length="103" mass="10788">MTGHMPDAGLPYHFLADLHLHPAQPGSKAIALVPGQWCAILCIDQQPWSARLTFTGSPSPGDTFRAAVQLLMSEAIACFPAGTDFTLWANGNAGTGHVVSSTA</sequence>
<organism evidence="1 2">
    <name type="scientific">Xanthomonas rydalmerensis</name>
    <dbReference type="NCBI Taxonomy" id="3046274"/>
    <lineage>
        <taxon>Bacteria</taxon>
        <taxon>Pseudomonadati</taxon>
        <taxon>Pseudomonadota</taxon>
        <taxon>Gammaproteobacteria</taxon>
        <taxon>Lysobacterales</taxon>
        <taxon>Lysobacteraceae</taxon>
        <taxon>Xanthomonas</taxon>
    </lineage>
</organism>
<dbReference type="Proteomes" id="UP001302020">
    <property type="component" value="Chromosome"/>
</dbReference>
<keyword evidence="2" id="KW-1185">Reference proteome</keyword>
<proteinExistence type="predicted"/>
<gene>
    <name evidence="1" type="ORF">QN243_01860</name>
</gene>
<protein>
    <submittedName>
        <fullName evidence="1">Uncharacterized protein</fullName>
    </submittedName>
</protein>
<evidence type="ECO:0000313" key="1">
    <source>
        <dbReference type="EMBL" id="WOS41255.1"/>
    </source>
</evidence>
<name>A0ABZ0JNN1_9XANT</name>
<accession>A0ABZ0JNN1</accession>
<dbReference type="EMBL" id="CP126172">
    <property type="protein sequence ID" value="WOS41255.1"/>
    <property type="molecule type" value="Genomic_DNA"/>
</dbReference>